<comment type="caution">
    <text evidence="2">The sequence shown here is derived from an EMBL/GenBank/DDBJ whole genome shotgun (WGS) entry which is preliminary data.</text>
</comment>
<organism evidence="2 3">
    <name type="scientific">Labrys miyagiensis</name>
    <dbReference type="NCBI Taxonomy" id="346912"/>
    <lineage>
        <taxon>Bacteria</taxon>
        <taxon>Pseudomonadati</taxon>
        <taxon>Pseudomonadota</taxon>
        <taxon>Alphaproteobacteria</taxon>
        <taxon>Hyphomicrobiales</taxon>
        <taxon>Xanthobacteraceae</taxon>
        <taxon>Labrys</taxon>
    </lineage>
</organism>
<dbReference type="Proteomes" id="UP001156882">
    <property type="component" value="Unassembled WGS sequence"/>
</dbReference>
<accession>A0ABQ6CCR3</accession>
<proteinExistence type="predicted"/>
<gene>
    <name evidence="2" type="ORF">GCM10007874_10620</name>
</gene>
<dbReference type="RefSeq" id="WP_284310877.1">
    <property type="nucleotide sequence ID" value="NZ_BSPC01000008.1"/>
</dbReference>
<evidence type="ECO:0000256" key="1">
    <source>
        <dbReference type="SAM" id="MobiDB-lite"/>
    </source>
</evidence>
<sequence length="221" mass="23791">MSTDESKKRRLNEYRRAWSERLLGELVNTFAHLPKDDHARVTELARENKLRVPTMIARLVRIGLDVVDDHVPATALAPPSPPPPHIDLPLLARAILRSRFPGDTGNARFQQLAFLNVVASEALQGRGATQTSIAKFVEAQRSAVGLIGQKLIARGVVQTQLTPGANGARSGKSYVIKADAVEALCRAQMQTTGERLDMSENPPSPGSAPAGVPATDVKALP</sequence>
<protein>
    <submittedName>
        <fullName evidence="2">Uncharacterized protein</fullName>
    </submittedName>
</protein>
<name>A0ABQ6CCR3_9HYPH</name>
<reference evidence="3" key="1">
    <citation type="journal article" date="2019" name="Int. J. Syst. Evol. Microbiol.">
        <title>The Global Catalogue of Microorganisms (GCM) 10K type strain sequencing project: providing services to taxonomists for standard genome sequencing and annotation.</title>
        <authorList>
            <consortium name="The Broad Institute Genomics Platform"/>
            <consortium name="The Broad Institute Genome Sequencing Center for Infectious Disease"/>
            <person name="Wu L."/>
            <person name="Ma J."/>
        </authorList>
    </citation>
    <scope>NUCLEOTIDE SEQUENCE [LARGE SCALE GENOMIC DNA]</scope>
    <source>
        <strain evidence="3">NBRC 101365</strain>
    </source>
</reference>
<evidence type="ECO:0000313" key="2">
    <source>
        <dbReference type="EMBL" id="GLS18046.1"/>
    </source>
</evidence>
<keyword evidence="3" id="KW-1185">Reference proteome</keyword>
<evidence type="ECO:0000313" key="3">
    <source>
        <dbReference type="Proteomes" id="UP001156882"/>
    </source>
</evidence>
<feature type="region of interest" description="Disordered" evidence="1">
    <location>
        <begin position="193"/>
        <end position="221"/>
    </location>
</feature>
<dbReference type="EMBL" id="BSPC01000008">
    <property type="protein sequence ID" value="GLS18046.1"/>
    <property type="molecule type" value="Genomic_DNA"/>
</dbReference>